<evidence type="ECO:0000313" key="3">
    <source>
        <dbReference type="Proteomes" id="UP000648182"/>
    </source>
</evidence>
<keyword evidence="3" id="KW-1185">Reference proteome</keyword>
<name>A0ABR8VPZ9_9BACI</name>
<keyword evidence="1" id="KW-0812">Transmembrane</keyword>
<organism evidence="2 3">
    <name type="scientific">Bacillus norwichensis</name>
    <dbReference type="NCBI Taxonomy" id="2762217"/>
    <lineage>
        <taxon>Bacteria</taxon>
        <taxon>Bacillati</taxon>
        <taxon>Bacillota</taxon>
        <taxon>Bacilli</taxon>
        <taxon>Bacillales</taxon>
        <taxon>Bacillaceae</taxon>
        <taxon>Bacillus</taxon>
    </lineage>
</organism>
<proteinExistence type="predicted"/>
<keyword evidence="1" id="KW-0472">Membrane</keyword>
<reference evidence="2 3" key="1">
    <citation type="submission" date="2020-08" db="EMBL/GenBank/DDBJ databases">
        <title>A Genomic Blueprint of the Chicken Gut Microbiome.</title>
        <authorList>
            <person name="Gilroy R."/>
            <person name="Ravi A."/>
            <person name="Getino M."/>
            <person name="Pursley I."/>
            <person name="Horton D.L."/>
            <person name="Alikhan N.-F."/>
            <person name="Baker D."/>
            <person name="Gharbi K."/>
            <person name="Hall N."/>
            <person name="Watson M."/>
            <person name="Adriaenssens E.M."/>
            <person name="Foster-Nyarko E."/>
            <person name="Jarju S."/>
            <person name="Secka A."/>
            <person name="Antonio M."/>
            <person name="Oren A."/>
            <person name="Chaudhuri R."/>
            <person name="La Ragione R.M."/>
            <person name="Hildebrand F."/>
            <person name="Pallen M.J."/>
        </authorList>
    </citation>
    <scope>NUCLEOTIDE SEQUENCE [LARGE SCALE GENOMIC DNA]</scope>
    <source>
        <strain evidence="2 3">Sa1BUA2</strain>
    </source>
</reference>
<protein>
    <recommendedName>
        <fullName evidence="4">Transmembrane protein</fullName>
    </recommendedName>
</protein>
<comment type="caution">
    <text evidence="2">The sequence shown here is derived from an EMBL/GenBank/DDBJ whole genome shotgun (WGS) entry which is preliminary data.</text>
</comment>
<dbReference type="EMBL" id="JACSPV010000038">
    <property type="protein sequence ID" value="MBD8006787.1"/>
    <property type="molecule type" value="Genomic_DNA"/>
</dbReference>
<gene>
    <name evidence="2" type="ORF">H9631_17080</name>
</gene>
<dbReference type="Proteomes" id="UP000648182">
    <property type="component" value="Unassembled WGS sequence"/>
</dbReference>
<dbReference type="RefSeq" id="WP_191814939.1">
    <property type="nucleotide sequence ID" value="NZ_JACSPV010000038.1"/>
</dbReference>
<evidence type="ECO:0000313" key="2">
    <source>
        <dbReference type="EMBL" id="MBD8006787.1"/>
    </source>
</evidence>
<keyword evidence="1" id="KW-1133">Transmembrane helix</keyword>
<accession>A0ABR8VPZ9</accession>
<evidence type="ECO:0000256" key="1">
    <source>
        <dbReference type="SAM" id="Phobius"/>
    </source>
</evidence>
<sequence length="172" mass="19835">MFSDINMSTQKINFQAYLLIFSVSPFFSYVTIQSFFFRLNRFLWASSERKPFPALSTNMTYPTPIGIRAIFRMNKHTTATRPDIVNQCQLNPNPVKNQNIDFTNGTMPLFNVKMVLGFAVIIYLSQAKIYHSYPAKITKRKGLLLTIKRTGQAKTEKTVFACPEFFLIENHS</sequence>
<evidence type="ECO:0008006" key="4">
    <source>
        <dbReference type="Google" id="ProtNLM"/>
    </source>
</evidence>
<feature type="transmembrane region" description="Helical" evidence="1">
    <location>
        <begin position="12"/>
        <end position="32"/>
    </location>
</feature>